<dbReference type="Proteomes" id="UP000736335">
    <property type="component" value="Unassembled WGS sequence"/>
</dbReference>
<keyword evidence="3" id="KW-1185">Reference proteome</keyword>
<name>A0A9P6HNH3_9AGAM</name>
<feature type="compositionally biased region" description="Basic and acidic residues" evidence="1">
    <location>
        <begin position="27"/>
        <end position="36"/>
    </location>
</feature>
<evidence type="ECO:0000256" key="1">
    <source>
        <dbReference type="SAM" id="MobiDB-lite"/>
    </source>
</evidence>
<dbReference type="EMBL" id="WIUZ02000002">
    <property type="protein sequence ID" value="KAF9790989.1"/>
    <property type="molecule type" value="Genomic_DNA"/>
</dbReference>
<feature type="compositionally biased region" description="Pro residues" evidence="1">
    <location>
        <begin position="67"/>
        <end position="77"/>
    </location>
</feature>
<feature type="compositionally biased region" description="Polar residues" evidence="1">
    <location>
        <begin position="186"/>
        <end position="205"/>
    </location>
</feature>
<feature type="region of interest" description="Disordered" evidence="1">
    <location>
        <begin position="1"/>
        <end position="36"/>
    </location>
</feature>
<reference evidence="2" key="2">
    <citation type="submission" date="2020-11" db="EMBL/GenBank/DDBJ databases">
        <authorList>
            <consortium name="DOE Joint Genome Institute"/>
            <person name="Kuo A."/>
            <person name="Miyauchi S."/>
            <person name="Kiss E."/>
            <person name="Drula E."/>
            <person name="Kohler A."/>
            <person name="Sanchez-Garcia M."/>
            <person name="Andreopoulos B."/>
            <person name="Barry K.W."/>
            <person name="Bonito G."/>
            <person name="Buee M."/>
            <person name="Carver A."/>
            <person name="Chen C."/>
            <person name="Cichocki N."/>
            <person name="Clum A."/>
            <person name="Culley D."/>
            <person name="Crous P.W."/>
            <person name="Fauchery L."/>
            <person name="Girlanda M."/>
            <person name="Hayes R."/>
            <person name="Keri Z."/>
            <person name="Labutti K."/>
            <person name="Lipzen A."/>
            <person name="Lombard V."/>
            <person name="Magnuson J."/>
            <person name="Maillard F."/>
            <person name="Morin E."/>
            <person name="Murat C."/>
            <person name="Nolan M."/>
            <person name="Ohm R."/>
            <person name="Pangilinan J."/>
            <person name="Pereira M."/>
            <person name="Perotto S."/>
            <person name="Peter M."/>
            <person name="Riley R."/>
            <person name="Sitrit Y."/>
            <person name="Stielow B."/>
            <person name="Szollosi G."/>
            <person name="Zifcakova L."/>
            <person name="Stursova M."/>
            <person name="Spatafora J.W."/>
            <person name="Tedersoo L."/>
            <person name="Vaario L.-M."/>
            <person name="Yamada A."/>
            <person name="Yan M."/>
            <person name="Wang P."/>
            <person name="Xu J."/>
            <person name="Bruns T."/>
            <person name="Baldrian P."/>
            <person name="Vilgalys R."/>
            <person name="Henrissat B."/>
            <person name="Grigoriev I.V."/>
            <person name="Hibbett D."/>
            <person name="Nagy L.G."/>
            <person name="Martin F.M."/>
        </authorList>
    </citation>
    <scope>NUCLEOTIDE SEQUENCE</scope>
    <source>
        <strain evidence="2">UH-Tt-Lm1</strain>
    </source>
</reference>
<feature type="compositionally biased region" description="Low complexity" evidence="1">
    <location>
        <begin position="150"/>
        <end position="166"/>
    </location>
</feature>
<feature type="compositionally biased region" description="Basic and acidic residues" evidence="1">
    <location>
        <begin position="53"/>
        <end position="66"/>
    </location>
</feature>
<dbReference type="AlphaFoldDB" id="A0A9P6HNH3"/>
<feature type="region of interest" description="Disordered" evidence="1">
    <location>
        <begin position="49"/>
        <end position="90"/>
    </location>
</feature>
<dbReference type="OrthoDB" id="3269911at2759"/>
<accession>A0A9P6HNH3</accession>
<reference evidence="2" key="1">
    <citation type="journal article" date="2020" name="Nat. Commun.">
        <title>Large-scale genome sequencing of mycorrhizal fungi provides insights into the early evolution of symbiotic traits.</title>
        <authorList>
            <person name="Miyauchi S."/>
            <person name="Kiss E."/>
            <person name="Kuo A."/>
            <person name="Drula E."/>
            <person name="Kohler A."/>
            <person name="Sanchez-Garcia M."/>
            <person name="Morin E."/>
            <person name="Andreopoulos B."/>
            <person name="Barry K.W."/>
            <person name="Bonito G."/>
            <person name="Buee M."/>
            <person name="Carver A."/>
            <person name="Chen C."/>
            <person name="Cichocki N."/>
            <person name="Clum A."/>
            <person name="Culley D."/>
            <person name="Crous P.W."/>
            <person name="Fauchery L."/>
            <person name="Girlanda M."/>
            <person name="Hayes R.D."/>
            <person name="Keri Z."/>
            <person name="LaButti K."/>
            <person name="Lipzen A."/>
            <person name="Lombard V."/>
            <person name="Magnuson J."/>
            <person name="Maillard F."/>
            <person name="Murat C."/>
            <person name="Nolan M."/>
            <person name="Ohm R.A."/>
            <person name="Pangilinan J."/>
            <person name="Pereira M.F."/>
            <person name="Perotto S."/>
            <person name="Peter M."/>
            <person name="Pfister S."/>
            <person name="Riley R."/>
            <person name="Sitrit Y."/>
            <person name="Stielow J.B."/>
            <person name="Szollosi G."/>
            <person name="Zifcakova L."/>
            <person name="Stursova M."/>
            <person name="Spatafora J.W."/>
            <person name="Tedersoo L."/>
            <person name="Vaario L.M."/>
            <person name="Yamada A."/>
            <person name="Yan M."/>
            <person name="Wang P."/>
            <person name="Xu J."/>
            <person name="Bruns T."/>
            <person name="Baldrian P."/>
            <person name="Vilgalys R."/>
            <person name="Dunand C."/>
            <person name="Henrissat B."/>
            <person name="Grigoriev I.V."/>
            <person name="Hibbett D."/>
            <person name="Nagy L.G."/>
            <person name="Martin F.M."/>
        </authorList>
    </citation>
    <scope>NUCLEOTIDE SEQUENCE</scope>
    <source>
        <strain evidence="2">UH-Tt-Lm1</strain>
    </source>
</reference>
<feature type="compositionally biased region" description="Pro residues" evidence="1">
    <location>
        <begin position="1"/>
        <end position="10"/>
    </location>
</feature>
<gene>
    <name evidence="2" type="ORF">BJ322DRAFT_1104645</name>
</gene>
<evidence type="ECO:0000313" key="3">
    <source>
        <dbReference type="Proteomes" id="UP000736335"/>
    </source>
</evidence>
<feature type="region of interest" description="Disordered" evidence="1">
    <location>
        <begin position="139"/>
        <end position="212"/>
    </location>
</feature>
<protein>
    <submittedName>
        <fullName evidence="2">Uncharacterized protein</fullName>
    </submittedName>
</protein>
<sequence>MSDQPLPPIVYLPSSGGYTSSRIVPETPDRQRFPFRRYSIDDDGKLVCKTRNISRDTRLKPYDRPPSRPTSLPPRRSPSPQVAEDGSSDPNYAARLFADLVPTIMQTPKALDSVSSICAAHNLDSAVTASIIRAVRKQLEPPEDEASDNSSRPAALPTASASSSKPPDAHTSPPPQDAILPVKQQRPFSSSSGHTIWYTSQSNEDIPSPSDDLNPNIGDLYVHKNRTTDHNDVWLFDFDRTWRPVTNATKAYHPIIPDRVLSIRVNGTPSWITSASYTTIKGRKGKSKGWD</sequence>
<evidence type="ECO:0000313" key="2">
    <source>
        <dbReference type="EMBL" id="KAF9790989.1"/>
    </source>
</evidence>
<proteinExistence type="predicted"/>
<organism evidence="2 3">
    <name type="scientific">Thelephora terrestris</name>
    <dbReference type="NCBI Taxonomy" id="56493"/>
    <lineage>
        <taxon>Eukaryota</taxon>
        <taxon>Fungi</taxon>
        <taxon>Dikarya</taxon>
        <taxon>Basidiomycota</taxon>
        <taxon>Agaricomycotina</taxon>
        <taxon>Agaricomycetes</taxon>
        <taxon>Thelephorales</taxon>
        <taxon>Thelephoraceae</taxon>
        <taxon>Thelephora</taxon>
    </lineage>
</organism>
<comment type="caution">
    <text evidence="2">The sequence shown here is derived from an EMBL/GenBank/DDBJ whole genome shotgun (WGS) entry which is preliminary data.</text>
</comment>